<proteinExistence type="predicted"/>
<evidence type="ECO:0000313" key="4">
    <source>
        <dbReference type="EMBL" id="CAF4022254.1"/>
    </source>
</evidence>
<accession>A0A819PS44</accession>
<dbReference type="Proteomes" id="UP000663836">
    <property type="component" value="Unassembled WGS sequence"/>
</dbReference>
<evidence type="ECO:0000256" key="1">
    <source>
        <dbReference type="SAM" id="MobiDB-lite"/>
    </source>
</evidence>
<dbReference type="PANTHER" id="PTHR21301">
    <property type="entry name" value="REVERSE TRANSCRIPTASE"/>
    <property type="match status" value="1"/>
</dbReference>
<dbReference type="EMBL" id="CAJOBD010005174">
    <property type="protein sequence ID" value="CAF4022254.1"/>
    <property type="molecule type" value="Genomic_DNA"/>
</dbReference>
<dbReference type="PANTHER" id="PTHR21301:SF10">
    <property type="entry name" value="REVERSE TRANSCRIPTASE DOMAIN-CONTAINING PROTEIN"/>
    <property type="match status" value="1"/>
</dbReference>
<dbReference type="Pfam" id="PF26215">
    <property type="entry name" value="HTH_animal"/>
    <property type="match status" value="1"/>
</dbReference>
<sequence length="1122" mass="133805">MENNCHQFEHIADVFDIIDEETDDNLQQMMEEYYQNFDFHPIHEIVDEEQRIFMEKKELPINHEKEKIVETHVLSQKLSQLSTNNEHEQQSFRQCSNVNNEKRPLSTPSTPDVSMKRMRPWNDKADEDQEDDQVSDYFERLNDMFDVQMQDYLTKTTSNLSIDDLRNLAILKHRIAKIELDKQLWTIYLKLGKGEWTTAESNKMNVDQHLWSVAVKKLPGKARNVISTNQGQCEEQTNEMRVQEHIEQFYEKIEFYSMEYHEKKTQLLGFTAEMEQAIEQFIQQYTIVPFRMKLNYKINVLEYNKDDQLLEREYLLYKPIENQIKIAKRIHNFTTKYAKAKQELIYLKQRILCNKPTKLFYNDALSLLHTSTTSMSTSDDVTIYQIVMDEKGKDLQQQMTDLVAETIGKAESKIFQCQNVMNQEITQMSILNQNQNEIFSNELKNLIDRRVDIIKKKFEYTSNFKINYFLQHTYNDVPEEFAIPSVCFSPTMIQSTPLHLFTKEQLKLLNRGPSYVPPCQMYMSSTSTTIEKIIEEQYKSIQHDLHRMFAKCDINPAQSMFIRNEIKDLFTKLFSISIPKTLHQRALYEKQLIESIRQELQKYDLILRRIANQQNVFYLLHRPVFEQQTNEYMTKSDMFSVCENIDENNLQATRHYLTRKINLMNEKLRSIFHHDKNKEILKKLLITIDKVELPYLYFLPDISSEKNITVQPVVVAQHSETIRIAHFLDELLRPDVRRELDQFTFVNGVDFIRKLNDYIETPGCIFRPTTNFITITISNFYSMVDHDTMLSSFQYYLKDPCKSRTINGISISKIYELTTLFLRNNRFYYDDKIYRFVKGSPRSFPFTETLATLYVLSWFKSLFRQPSLEKEFYGRYQNQLFLTWNDTKENLINMIKMANREDINIHVDIQMGSSATFLQAYIENQNGTFYSRVDHDSITQRYTIPYVIGNTKEEHSRWLRAALIRAVHYCTSVLDFNRERIYLEVSCLANGYTIEFVEKRIEQFFTHFDALSLRSDLDQHVYKKLRLRLFNFVSEQKRMIEKYQELEKKKKRFRLSYLYDFGPKLQFNQQLREIFTQNLNTDDPLSKYRDLQLIVSTKNPYTLNTLLSEYKPSHPLLIKDVK</sequence>
<dbReference type="Proteomes" id="UP000663864">
    <property type="component" value="Unassembled WGS sequence"/>
</dbReference>
<feature type="domain" description="Helix-turn-helix" evidence="2">
    <location>
        <begin position="958"/>
        <end position="1001"/>
    </location>
</feature>
<gene>
    <name evidence="4" type="ORF">JBS370_LOCUS27478</name>
    <name evidence="3" type="ORF">ZHD862_LOCUS14975</name>
</gene>
<evidence type="ECO:0000313" key="3">
    <source>
        <dbReference type="EMBL" id="CAF1049418.1"/>
    </source>
</evidence>
<feature type="region of interest" description="Disordered" evidence="1">
    <location>
        <begin position="79"/>
        <end position="131"/>
    </location>
</feature>
<protein>
    <recommendedName>
        <fullName evidence="2">Helix-turn-helix domain-containing protein</fullName>
    </recommendedName>
</protein>
<dbReference type="AlphaFoldDB" id="A0A819PS44"/>
<evidence type="ECO:0000313" key="5">
    <source>
        <dbReference type="Proteomes" id="UP000663836"/>
    </source>
</evidence>
<name>A0A819PS44_9BILA</name>
<dbReference type="EMBL" id="CAJNOT010000663">
    <property type="protein sequence ID" value="CAF1049418.1"/>
    <property type="molecule type" value="Genomic_DNA"/>
</dbReference>
<evidence type="ECO:0000259" key="2">
    <source>
        <dbReference type="Pfam" id="PF26215"/>
    </source>
</evidence>
<organism evidence="4 5">
    <name type="scientific">Rotaria sordida</name>
    <dbReference type="NCBI Taxonomy" id="392033"/>
    <lineage>
        <taxon>Eukaryota</taxon>
        <taxon>Metazoa</taxon>
        <taxon>Spiralia</taxon>
        <taxon>Gnathifera</taxon>
        <taxon>Rotifera</taxon>
        <taxon>Eurotatoria</taxon>
        <taxon>Bdelloidea</taxon>
        <taxon>Philodinida</taxon>
        <taxon>Philodinidae</taxon>
        <taxon>Rotaria</taxon>
    </lineage>
</organism>
<reference evidence="4" key="1">
    <citation type="submission" date="2021-02" db="EMBL/GenBank/DDBJ databases">
        <authorList>
            <person name="Nowell W R."/>
        </authorList>
    </citation>
    <scope>NUCLEOTIDE SEQUENCE</scope>
</reference>
<dbReference type="InterPro" id="IPR058912">
    <property type="entry name" value="HTH_animal"/>
</dbReference>
<comment type="caution">
    <text evidence="4">The sequence shown here is derived from an EMBL/GenBank/DDBJ whole genome shotgun (WGS) entry which is preliminary data.</text>
</comment>